<dbReference type="HAMAP" id="MF_00104">
    <property type="entry name" value="RNase_III"/>
    <property type="match status" value="1"/>
</dbReference>
<keyword evidence="5 8" id="KW-0255">Endonuclease</keyword>
<name>A0ABS6IP05_9HYPH</name>
<dbReference type="SMART" id="SM00358">
    <property type="entry name" value="DSRM"/>
    <property type="match status" value="1"/>
</dbReference>
<evidence type="ECO:0000256" key="6">
    <source>
        <dbReference type="ARBA" id="ARBA00022801"/>
    </source>
</evidence>
<comment type="function">
    <text evidence="8">Digests double-stranded RNA. Involved in the processing of primary rRNA transcript to yield the immediate precursors to the large and small rRNAs (23S and 16S). Processes some mRNAs, and tRNAs when they are encoded in the rRNA operon. Processes pre-crRNA and tracrRNA of type II CRISPR loci if present in the organism.</text>
</comment>
<gene>
    <name evidence="8 11" type="primary">rnc</name>
    <name evidence="11" type="ORF">KQ910_21375</name>
</gene>
<dbReference type="Pfam" id="PF14622">
    <property type="entry name" value="Ribonucleas_3_3"/>
    <property type="match status" value="1"/>
</dbReference>
<evidence type="ECO:0000313" key="11">
    <source>
        <dbReference type="EMBL" id="MBU8876339.1"/>
    </source>
</evidence>
<keyword evidence="4 8" id="KW-0540">Nuclease</keyword>
<evidence type="ECO:0000313" key="12">
    <source>
        <dbReference type="Proteomes" id="UP000727907"/>
    </source>
</evidence>
<sequence>MASGDTLEPLLHGNPLSSTDVDLTALSKGVGHLFVRPELAAEALTHRSALDRQPELKAAFPNGNERLEFLGDRVLSLAMADVLLRRFPQEREGELARRHAALVRAETLVEIAAAIGLGSHLRLGDSERAHGNSVKPNILADALEALLGAIFLDAGLPAAAASVEFLWGERLNSQAAAPRDPKTALQEWAQARRLPLPAYREVDREGPPHEPVFVVDVAIKGHDPAQGRGGSKREAERLAAMTLLERLEKA</sequence>
<evidence type="ECO:0000259" key="9">
    <source>
        <dbReference type="PROSITE" id="PS50137"/>
    </source>
</evidence>
<dbReference type="PROSITE" id="PS50142">
    <property type="entry name" value="RNASE_3_2"/>
    <property type="match status" value="1"/>
</dbReference>
<evidence type="ECO:0000256" key="5">
    <source>
        <dbReference type="ARBA" id="ARBA00022759"/>
    </source>
</evidence>
<protein>
    <recommendedName>
        <fullName evidence="8">Ribonuclease 3</fullName>
        <ecNumber evidence="8">3.1.26.3</ecNumber>
    </recommendedName>
    <alternativeName>
        <fullName evidence="8">Ribonuclease III</fullName>
        <shortName evidence="8">RNase III</shortName>
    </alternativeName>
</protein>
<evidence type="ECO:0000256" key="1">
    <source>
        <dbReference type="ARBA" id="ARBA00000109"/>
    </source>
</evidence>
<dbReference type="InterPro" id="IPR011907">
    <property type="entry name" value="RNase_III"/>
</dbReference>
<evidence type="ECO:0000256" key="8">
    <source>
        <dbReference type="HAMAP-Rule" id="MF_00104"/>
    </source>
</evidence>
<keyword evidence="8" id="KW-0963">Cytoplasm</keyword>
<feature type="active site" evidence="8">
    <location>
        <position position="144"/>
    </location>
</feature>
<evidence type="ECO:0000259" key="10">
    <source>
        <dbReference type="PROSITE" id="PS50142"/>
    </source>
</evidence>
<dbReference type="Pfam" id="PF00035">
    <property type="entry name" value="dsrm"/>
    <property type="match status" value="1"/>
</dbReference>
<keyword evidence="8" id="KW-0460">Magnesium</keyword>
<keyword evidence="8" id="KW-0819">tRNA processing</keyword>
<dbReference type="EC" id="3.1.26.3" evidence="8"/>
<comment type="catalytic activity">
    <reaction evidence="1 8">
        <text>Endonucleolytic cleavage to 5'-phosphomonoester.</text>
        <dbReference type="EC" id="3.1.26.3"/>
    </reaction>
</comment>
<feature type="active site" evidence="8">
    <location>
        <position position="72"/>
    </location>
</feature>
<evidence type="ECO:0000256" key="2">
    <source>
        <dbReference type="ARBA" id="ARBA00010183"/>
    </source>
</evidence>
<keyword evidence="12" id="KW-1185">Reference proteome</keyword>
<keyword evidence="8" id="KW-0698">rRNA processing</keyword>
<evidence type="ECO:0000256" key="7">
    <source>
        <dbReference type="ARBA" id="ARBA00022884"/>
    </source>
</evidence>
<dbReference type="PANTHER" id="PTHR11207">
    <property type="entry name" value="RIBONUCLEASE III"/>
    <property type="match status" value="1"/>
</dbReference>
<dbReference type="PANTHER" id="PTHR11207:SF0">
    <property type="entry name" value="RIBONUCLEASE 3"/>
    <property type="match status" value="1"/>
</dbReference>
<dbReference type="PROSITE" id="PS00517">
    <property type="entry name" value="RNASE_3_1"/>
    <property type="match status" value="1"/>
</dbReference>
<keyword evidence="8" id="KW-0479">Metal-binding</keyword>
<dbReference type="NCBIfam" id="TIGR02191">
    <property type="entry name" value="RNaseIII"/>
    <property type="match status" value="1"/>
</dbReference>
<comment type="cofactor">
    <cofactor evidence="8">
        <name>Mg(2+)</name>
        <dbReference type="ChEBI" id="CHEBI:18420"/>
    </cofactor>
</comment>
<dbReference type="EMBL" id="JAHOPB010000002">
    <property type="protein sequence ID" value="MBU8876339.1"/>
    <property type="molecule type" value="Genomic_DNA"/>
</dbReference>
<dbReference type="CDD" id="cd10845">
    <property type="entry name" value="DSRM_RNAse_III_family"/>
    <property type="match status" value="1"/>
</dbReference>
<evidence type="ECO:0000256" key="3">
    <source>
        <dbReference type="ARBA" id="ARBA00022664"/>
    </source>
</evidence>
<comment type="subunit">
    <text evidence="8">Homodimer.</text>
</comment>
<dbReference type="Proteomes" id="UP000727907">
    <property type="component" value="Unassembled WGS sequence"/>
</dbReference>
<comment type="caution">
    <text evidence="11">The sequence shown here is derived from an EMBL/GenBank/DDBJ whole genome shotgun (WGS) entry which is preliminary data.</text>
</comment>
<keyword evidence="3 8" id="KW-0507">mRNA processing</keyword>
<feature type="domain" description="RNase III" evidence="10">
    <location>
        <begin position="23"/>
        <end position="155"/>
    </location>
</feature>
<dbReference type="PROSITE" id="PS50137">
    <property type="entry name" value="DS_RBD"/>
    <property type="match status" value="1"/>
</dbReference>
<keyword evidence="8" id="KW-0699">rRNA-binding</keyword>
<comment type="similarity">
    <text evidence="2">Belongs to the ribonuclease III family.</text>
</comment>
<accession>A0ABS6IP05</accession>
<organism evidence="11 12">
    <name type="scientific">Reyranella humidisoli</name>
    <dbReference type="NCBI Taxonomy" id="2849149"/>
    <lineage>
        <taxon>Bacteria</taxon>
        <taxon>Pseudomonadati</taxon>
        <taxon>Pseudomonadota</taxon>
        <taxon>Alphaproteobacteria</taxon>
        <taxon>Hyphomicrobiales</taxon>
        <taxon>Reyranellaceae</taxon>
        <taxon>Reyranella</taxon>
    </lineage>
</organism>
<dbReference type="SMART" id="SM00535">
    <property type="entry name" value="RIBOc"/>
    <property type="match status" value="1"/>
</dbReference>
<feature type="binding site" evidence="8">
    <location>
        <position position="141"/>
    </location>
    <ligand>
        <name>Mg(2+)</name>
        <dbReference type="ChEBI" id="CHEBI:18420"/>
    </ligand>
</feature>
<dbReference type="InterPro" id="IPR014720">
    <property type="entry name" value="dsRBD_dom"/>
</dbReference>
<reference evidence="11 12" key="1">
    <citation type="submission" date="2021-06" db="EMBL/GenBank/DDBJ databases">
        <authorList>
            <person name="Lee D.H."/>
        </authorList>
    </citation>
    <scope>NUCLEOTIDE SEQUENCE [LARGE SCALE GENOMIC DNA]</scope>
    <source>
        <strain evidence="11 12">MMS21-HV4-11</strain>
    </source>
</reference>
<keyword evidence="7 8" id="KW-0694">RNA-binding</keyword>
<feature type="binding site" evidence="8">
    <location>
        <position position="68"/>
    </location>
    <ligand>
        <name>Mg(2+)</name>
        <dbReference type="ChEBI" id="CHEBI:18420"/>
    </ligand>
</feature>
<feature type="domain" description="DRBM" evidence="9">
    <location>
        <begin position="180"/>
        <end position="249"/>
    </location>
</feature>
<proteinExistence type="inferred from homology"/>
<feature type="binding site" evidence="8">
    <location>
        <position position="144"/>
    </location>
    <ligand>
        <name>Mg(2+)</name>
        <dbReference type="ChEBI" id="CHEBI:18420"/>
    </ligand>
</feature>
<dbReference type="InterPro" id="IPR000999">
    <property type="entry name" value="RNase_III_dom"/>
</dbReference>
<dbReference type="CDD" id="cd00593">
    <property type="entry name" value="RIBOc"/>
    <property type="match status" value="1"/>
</dbReference>
<comment type="subcellular location">
    <subcellularLocation>
        <location evidence="8">Cytoplasm</location>
    </subcellularLocation>
</comment>
<keyword evidence="6 8" id="KW-0378">Hydrolase</keyword>
<evidence type="ECO:0000256" key="4">
    <source>
        <dbReference type="ARBA" id="ARBA00022722"/>
    </source>
</evidence>
<dbReference type="GO" id="GO:0004525">
    <property type="term" value="F:ribonuclease III activity"/>
    <property type="evidence" value="ECO:0007669"/>
    <property type="project" value="UniProtKB-EC"/>
</dbReference>